<protein>
    <submittedName>
        <fullName evidence="1">Uncharacterized protein</fullName>
    </submittedName>
</protein>
<evidence type="ECO:0000313" key="1">
    <source>
        <dbReference type="EMBL" id="WLQ60788.1"/>
    </source>
</evidence>
<reference evidence="1 2" key="1">
    <citation type="submission" date="2023-03" db="EMBL/GenBank/DDBJ databases">
        <title>Isolation and description of six Streptomyces strains from soil environments, able to metabolize different microbial glucans.</title>
        <authorList>
            <person name="Widen T."/>
            <person name="Larsbrink J."/>
        </authorList>
    </citation>
    <scope>NUCLEOTIDE SEQUENCE [LARGE SCALE GENOMIC DNA]</scope>
    <source>
        <strain evidence="1 2">Alt2</strain>
    </source>
</reference>
<proteinExistence type="predicted"/>
<gene>
    <name evidence="1" type="ORF">P8A19_37560</name>
</gene>
<sequence length="51" mass="5609">MTSQGPSEVARDIVDTGGRALIRPDQSDLARLVRLDRLTPARPARPARAER</sequence>
<dbReference type="Proteomes" id="UP001235744">
    <property type="component" value="Chromosome"/>
</dbReference>
<name>A0ABY9IZA7_9ACTN</name>
<accession>A0ABY9IZA7</accession>
<dbReference type="EMBL" id="CP120988">
    <property type="protein sequence ID" value="WLQ60788.1"/>
    <property type="molecule type" value="Genomic_DNA"/>
</dbReference>
<dbReference type="RefSeq" id="WP_306069021.1">
    <property type="nucleotide sequence ID" value="NZ_CP120988.1"/>
</dbReference>
<keyword evidence="2" id="KW-1185">Reference proteome</keyword>
<evidence type="ECO:0000313" key="2">
    <source>
        <dbReference type="Proteomes" id="UP001235744"/>
    </source>
</evidence>
<organism evidence="1 2">
    <name type="scientific">Streptomyces poriferorum</name>
    <dbReference type="NCBI Taxonomy" id="2798799"/>
    <lineage>
        <taxon>Bacteria</taxon>
        <taxon>Bacillati</taxon>
        <taxon>Actinomycetota</taxon>
        <taxon>Actinomycetes</taxon>
        <taxon>Kitasatosporales</taxon>
        <taxon>Streptomycetaceae</taxon>
        <taxon>Streptomyces</taxon>
    </lineage>
</organism>